<dbReference type="GO" id="GO:0016787">
    <property type="term" value="F:hydrolase activity"/>
    <property type="evidence" value="ECO:0007669"/>
    <property type="project" value="UniProtKB-KW"/>
</dbReference>
<dbReference type="PANTHER" id="PTHR46825">
    <property type="entry name" value="D-ALANYL-D-ALANINE-CARBOXYPEPTIDASE/ENDOPEPTIDASE AMPH"/>
    <property type="match status" value="1"/>
</dbReference>
<dbReference type="GeneID" id="96291384"/>
<dbReference type="EMBL" id="BMUU01000005">
    <property type="protein sequence ID" value="GGY37427.1"/>
    <property type="molecule type" value="Genomic_DNA"/>
</dbReference>
<evidence type="ECO:0000313" key="3">
    <source>
        <dbReference type="EMBL" id="GGY37427.1"/>
    </source>
</evidence>
<reference evidence="4" key="1">
    <citation type="journal article" date="2019" name="Int. J. Syst. Evol. Microbiol.">
        <title>The Global Catalogue of Microorganisms (GCM) 10K type strain sequencing project: providing services to taxonomists for standard genome sequencing and annotation.</title>
        <authorList>
            <consortium name="The Broad Institute Genomics Platform"/>
            <consortium name="The Broad Institute Genome Sequencing Center for Infectious Disease"/>
            <person name="Wu L."/>
            <person name="Ma J."/>
        </authorList>
    </citation>
    <scope>NUCLEOTIDE SEQUENCE [LARGE SCALE GENOMIC DNA]</scope>
    <source>
        <strain evidence="4">JCM 4594</strain>
    </source>
</reference>
<feature type="chain" id="PRO_5046968481" evidence="1">
    <location>
        <begin position="28"/>
        <end position="391"/>
    </location>
</feature>
<dbReference type="SUPFAM" id="SSF56601">
    <property type="entry name" value="beta-lactamase/transpeptidase-like"/>
    <property type="match status" value="1"/>
</dbReference>
<keyword evidence="1" id="KW-0732">Signal</keyword>
<dbReference type="Pfam" id="PF00144">
    <property type="entry name" value="Beta-lactamase"/>
    <property type="match status" value="1"/>
</dbReference>
<keyword evidence="3" id="KW-0378">Hydrolase</keyword>
<name>A0ABQ3A9B5_9ACTN</name>
<protein>
    <submittedName>
        <fullName evidence="3">Serine hydrolase</fullName>
    </submittedName>
</protein>
<feature type="domain" description="Beta-lactamase-related" evidence="2">
    <location>
        <begin position="48"/>
        <end position="381"/>
    </location>
</feature>
<comment type="caution">
    <text evidence="3">The sequence shown here is derived from an EMBL/GenBank/DDBJ whole genome shotgun (WGS) entry which is preliminary data.</text>
</comment>
<proteinExistence type="predicted"/>
<dbReference type="PROSITE" id="PS51257">
    <property type="entry name" value="PROKAR_LIPOPROTEIN"/>
    <property type="match status" value="1"/>
</dbReference>
<evidence type="ECO:0000313" key="4">
    <source>
        <dbReference type="Proteomes" id="UP000600946"/>
    </source>
</evidence>
<dbReference type="InterPro" id="IPR001466">
    <property type="entry name" value="Beta-lactam-related"/>
</dbReference>
<sequence>MIFRRVWLSAGALGLALSCLPCVAASAAPVPSGPGWSLQRDADAVRDAGVTGVEVRLDTPGGTVTARSGVGDSATGRPVPVDGHLRLGSTTKTFVATVVLQLVGERRISLDQRVEDLLPGVVSGAGNDGRTITVRDLLRHTSGLPEYVSDVLPEPTARAYFANRWRTYRPEDLVRLAMRHAPAFPAGTRWAYSNTNYLLAAMIVERVTGRTWEQQVHDRILRPLGLRGTDTPGTDPFLPYPHAANYQQFTVNGPMVDTTIPYRPFDSGADGSMTGTARDLNRFFAALASGRLLKPAELAAMRTTVAMPDDSGHPKGTRDGLGLFFNPLSCGGGYLGHGGNGFGYDVQAATTMDGRRTISVAAHSRSADPGTSARQEAAVRDLIDHALCQPA</sequence>
<evidence type="ECO:0000259" key="2">
    <source>
        <dbReference type="Pfam" id="PF00144"/>
    </source>
</evidence>
<dbReference type="InterPro" id="IPR050491">
    <property type="entry name" value="AmpC-like"/>
</dbReference>
<accession>A0ABQ3A9B5</accession>
<dbReference type="InterPro" id="IPR012338">
    <property type="entry name" value="Beta-lactam/transpept-like"/>
</dbReference>
<dbReference type="Gene3D" id="3.40.710.10">
    <property type="entry name" value="DD-peptidase/beta-lactamase superfamily"/>
    <property type="match status" value="1"/>
</dbReference>
<organism evidence="3 4">
    <name type="scientific">Streptomyces xanthochromogenes</name>
    <dbReference type="NCBI Taxonomy" id="67384"/>
    <lineage>
        <taxon>Bacteria</taxon>
        <taxon>Bacillati</taxon>
        <taxon>Actinomycetota</taxon>
        <taxon>Actinomycetes</taxon>
        <taxon>Kitasatosporales</taxon>
        <taxon>Streptomycetaceae</taxon>
        <taxon>Streptomyces</taxon>
    </lineage>
</organism>
<keyword evidence="4" id="KW-1185">Reference proteome</keyword>
<feature type="signal peptide" evidence="1">
    <location>
        <begin position="1"/>
        <end position="27"/>
    </location>
</feature>
<dbReference type="RefSeq" id="WP_190027479.1">
    <property type="nucleotide sequence ID" value="NZ_BMUU01000005.1"/>
</dbReference>
<dbReference type="PANTHER" id="PTHR46825:SF7">
    <property type="entry name" value="D-ALANYL-D-ALANINE CARBOXYPEPTIDASE"/>
    <property type="match status" value="1"/>
</dbReference>
<dbReference type="Proteomes" id="UP000600946">
    <property type="component" value="Unassembled WGS sequence"/>
</dbReference>
<evidence type="ECO:0000256" key="1">
    <source>
        <dbReference type="SAM" id="SignalP"/>
    </source>
</evidence>
<gene>
    <name evidence="3" type="ORF">GCM10010326_34250</name>
</gene>